<proteinExistence type="predicted"/>
<dbReference type="EMBL" id="JALJZS010000002">
    <property type="protein sequence ID" value="MCP2000719.1"/>
    <property type="molecule type" value="Genomic_DNA"/>
</dbReference>
<comment type="caution">
    <text evidence="1">The sequence shown here is derived from an EMBL/GenBank/DDBJ whole genome shotgun (WGS) entry which is preliminary data.</text>
</comment>
<keyword evidence="2" id="KW-1185">Reference proteome</keyword>
<reference evidence="1" key="1">
    <citation type="submission" date="2022-03" db="EMBL/GenBank/DDBJ databases">
        <title>Interactions between chemoautotrophic and heterotrophic bacteria.</title>
        <authorList>
            <person name="Santoro A."/>
        </authorList>
    </citation>
    <scope>NUCLEOTIDE SEQUENCE</scope>
    <source>
        <strain evidence="1">Nb-106</strain>
    </source>
</reference>
<evidence type="ECO:0000313" key="2">
    <source>
        <dbReference type="Proteomes" id="UP001205486"/>
    </source>
</evidence>
<dbReference type="Proteomes" id="UP001205486">
    <property type="component" value="Unassembled WGS sequence"/>
</dbReference>
<gene>
    <name evidence="1" type="ORF">J2S34_003167</name>
</gene>
<protein>
    <submittedName>
        <fullName evidence="1">Uncharacterized protein</fullName>
    </submittedName>
</protein>
<name>A0ACC6AM23_NITWI</name>
<accession>A0ACC6AM23</accession>
<evidence type="ECO:0000313" key="1">
    <source>
        <dbReference type="EMBL" id="MCP2000719.1"/>
    </source>
</evidence>
<sequence>MIAAKIEDVAILRYDFLNHCNSRDFTLGLWQQFFLESVQANTQILRGNLWQVLSQAPRPGADTPATFPFEDYEGCTAANGMIYRGQVFALSESMSARLIPTFARASTATGRECRLLISSARECAPSPVLNAALPR</sequence>
<organism evidence="1 2">
    <name type="scientific">Nitrobacter winogradskyi</name>
    <name type="common">Nitrobacter agilis</name>
    <dbReference type="NCBI Taxonomy" id="913"/>
    <lineage>
        <taxon>Bacteria</taxon>
        <taxon>Pseudomonadati</taxon>
        <taxon>Pseudomonadota</taxon>
        <taxon>Alphaproteobacteria</taxon>
        <taxon>Hyphomicrobiales</taxon>
        <taxon>Nitrobacteraceae</taxon>
        <taxon>Nitrobacter</taxon>
    </lineage>
</organism>